<evidence type="ECO:0000256" key="1">
    <source>
        <dbReference type="SAM" id="MobiDB-lite"/>
    </source>
</evidence>
<dbReference type="Pfam" id="PF18758">
    <property type="entry name" value="KDZ"/>
    <property type="match status" value="1"/>
</dbReference>
<dbReference type="Proteomes" id="UP001218218">
    <property type="component" value="Unassembled WGS sequence"/>
</dbReference>
<name>A0AAD7EBR1_9AGAR</name>
<protein>
    <recommendedName>
        <fullName evidence="4">Transposase</fullName>
    </recommendedName>
</protein>
<dbReference type="PANTHER" id="PTHR33096">
    <property type="entry name" value="CXC2 DOMAIN-CONTAINING PROTEIN"/>
    <property type="match status" value="1"/>
</dbReference>
<dbReference type="InterPro" id="IPR040521">
    <property type="entry name" value="KDZ"/>
</dbReference>
<reference evidence="2" key="1">
    <citation type="submission" date="2023-03" db="EMBL/GenBank/DDBJ databases">
        <title>Massive genome expansion in bonnet fungi (Mycena s.s.) driven by repeated elements and novel gene families across ecological guilds.</title>
        <authorList>
            <consortium name="Lawrence Berkeley National Laboratory"/>
            <person name="Harder C.B."/>
            <person name="Miyauchi S."/>
            <person name="Viragh M."/>
            <person name="Kuo A."/>
            <person name="Thoen E."/>
            <person name="Andreopoulos B."/>
            <person name="Lu D."/>
            <person name="Skrede I."/>
            <person name="Drula E."/>
            <person name="Henrissat B."/>
            <person name="Morin E."/>
            <person name="Kohler A."/>
            <person name="Barry K."/>
            <person name="LaButti K."/>
            <person name="Morin E."/>
            <person name="Salamov A."/>
            <person name="Lipzen A."/>
            <person name="Mereny Z."/>
            <person name="Hegedus B."/>
            <person name="Baldrian P."/>
            <person name="Stursova M."/>
            <person name="Weitz H."/>
            <person name="Taylor A."/>
            <person name="Grigoriev I.V."/>
            <person name="Nagy L.G."/>
            <person name="Martin F."/>
            <person name="Kauserud H."/>
        </authorList>
    </citation>
    <scope>NUCLEOTIDE SEQUENCE</scope>
    <source>
        <strain evidence="2">CBHHK002</strain>
    </source>
</reference>
<accession>A0AAD7EBR1</accession>
<dbReference type="AlphaFoldDB" id="A0AAD7EBR1"/>
<gene>
    <name evidence="2" type="ORF">DFH08DRAFT_918254</name>
</gene>
<comment type="caution">
    <text evidence="2">The sequence shown here is derived from an EMBL/GenBank/DDBJ whole genome shotgun (WGS) entry which is preliminary data.</text>
</comment>
<sequence>MPVSPFIPTTVITIRALEVYRVARLRCPRLGIQAFVRTLCDIHGVAPRQWLAAQFSVAFDVYLAIRAVVDKCVQVALGRNTPHWRLKNACPCCLYKLKGEPFLKIPLMGTFDGNNSLSRFWLREKVELDKGVFTPGASKERVDDRVAPGDYYLMRDDVDKWGKEGVEDLMKSFASNAEDDDEEDRCSERWQNIKEDVTSRAYGMYDETGFFPALCRHGFVLKVVDMVKSGELMPFITFIGSKYPLAITAHLLNILGEIAIGYDIGCKFGKMVKVHPALKELARDKSFRALVGAFHGHGHNRLCGLDNLMKYVEGVGLEALETCESFFSKSNALASTTRYASQFHRQQAIGTYLKHADAFETYQGLTLVLCSKYWRTLEIKSTYTALQLSMRDLGVQSHDEFETWRTKEKVHLRSLSKEPEQETLEMEYYQKLVNLMDTEGRVAAILGVEWPFIPAGHDTDYAEAAKATRRIETQRRHAPEVQAKAVAAVHDLEDRLDIAVHWIPGDEKWEAVAVMVRRQHYQRALDHLQGLIISRMFELAKCNMSGTGYKLRKHIAKALQARSKAVKNAIAKYNGIAESMTPPKPTLNWNEVVEYAFLTDFDLLYEGREDICGELWAQPAGRAAMDQHFKLLRADEEILRLNIEIRRLVTYMVDEEAFLRREEECLRAEGKEGLAIQGGLLRMERGRKVPGFTGSILPGVSICRERHTPVVRDSDTDMRAPSPSPPPEDDSAAAPADDNDVDVESDDEDGMMAEAFMNIVRISRDDSAEAEGR</sequence>
<feature type="compositionally biased region" description="Acidic residues" evidence="1">
    <location>
        <begin position="727"/>
        <end position="750"/>
    </location>
</feature>
<evidence type="ECO:0000313" key="2">
    <source>
        <dbReference type="EMBL" id="KAJ7310670.1"/>
    </source>
</evidence>
<feature type="compositionally biased region" description="Basic and acidic residues" evidence="1">
    <location>
        <begin position="707"/>
        <end position="718"/>
    </location>
</feature>
<dbReference type="PANTHER" id="PTHR33096:SF1">
    <property type="entry name" value="CXC1-LIKE CYSTEINE CLUSTER ASSOCIATED WITH KDZ TRANSPOSASES DOMAIN-CONTAINING PROTEIN"/>
    <property type="match status" value="1"/>
</dbReference>
<organism evidence="2 3">
    <name type="scientific">Mycena albidolilacea</name>
    <dbReference type="NCBI Taxonomy" id="1033008"/>
    <lineage>
        <taxon>Eukaryota</taxon>
        <taxon>Fungi</taxon>
        <taxon>Dikarya</taxon>
        <taxon>Basidiomycota</taxon>
        <taxon>Agaricomycotina</taxon>
        <taxon>Agaricomycetes</taxon>
        <taxon>Agaricomycetidae</taxon>
        <taxon>Agaricales</taxon>
        <taxon>Marasmiineae</taxon>
        <taxon>Mycenaceae</taxon>
        <taxon>Mycena</taxon>
    </lineage>
</organism>
<proteinExistence type="predicted"/>
<evidence type="ECO:0000313" key="3">
    <source>
        <dbReference type="Proteomes" id="UP001218218"/>
    </source>
</evidence>
<dbReference type="EMBL" id="JARIHO010000078">
    <property type="protein sequence ID" value="KAJ7310670.1"/>
    <property type="molecule type" value="Genomic_DNA"/>
</dbReference>
<keyword evidence="3" id="KW-1185">Reference proteome</keyword>
<evidence type="ECO:0008006" key="4">
    <source>
        <dbReference type="Google" id="ProtNLM"/>
    </source>
</evidence>
<feature type="region of interest" description="Disordered" evidence="1">
    <location>
        <begin position="707"/>
        <end position="750"/>
    </location>
</feature>